<keyword evidence="8" id="KW-1185">Reference proteome</keyword>
<evidence type="ECO:0000259" key="6">
    <source>
        <dbReference type="PROSITE" id="PS50126"/>
    </source>
</evidence>
<dbReference type="PANTHER" id="PTHR30001">
    <property type="entry name" value="RIBONUCLEASE"/>
    <property type="match status" value="1"/>
</dbReference>
<dbReference type="InterPro" id="IPR004659">
    <property type="entry name" value="RNase_E/G"/>
</dbReference>
<dbReference type="AlphaFoldDB" id="A0A7R7ELH9"/>
<dbReference type="InterPro" id="IPR019307">
    <property type="entry name" value="RNA-bd_AU-1/RNase_E/G"/>
</dbReference>
<dbReference type="InterPro" id="IPR012340">
    <property type="entry name" value="NA-bd_OB-fold"/>
</dbReference>
<evidence type="ECO:0000256" key="1">
    <source>
        <dbReference type="ARBA" id="ARBA00001946"/>
    </source>
</evidence>
<dbReference type="SMART" id="SM00316">
    <property type="entry name" value="S1"/>
    <property type="match status" value="1"/>
</dbReference>
<dbReference type="Pfam" id="PF10150">
    <property type="entry name" value="RNase_E_G"/>
    <property type="match status" value="1"/>
</dbReference>
<evidence type="ECO:0000313" key="7">
    <source>
        <dbReference type="EMBL" id="BCN30692.1"/>
    </source>
</evidence>
<organism evidence="7 8">
    <name type="scientific">Anaeromicropila herbilytica</name>
    <dbReference type="NCBI Taxonomy" id="2785025"/>
    <lineage>
        <taxon>Bacteria</taxon>
        <taxon>Bacillati</taxon>
        <taxon>Bacillota</taxon>
        <taxon>Clostridia</taxon>
        <taxon>Lachnospirales</taxon>
        <taxon>Lachnospiraceae</taxon>
        <taxon>Anaeromicropila</taxon>
    </lineage>
</organism>
<dbReference type="NCBIfam" id="TIGR00757">
    <property type="entry name" value="RNaseEG"/>
    <property type="match status" value="1"/>
</dbReference>
<dbReference type="GO" id="GO:0016787">
    <property type="term" value="F:hydrolase activity"/>
    <property type="evidence" value="ECO:0007669"/>
    <property type="project" value="UniProtKB-KW"/>
</dbReference>
<gene>
    <name evidence="7" type="ORF">bsdtb5_19870</name>
</gene>
<dbReference type="Proteomes" id="UP000595897">
    <property type="component" value="Chromosome"/>
</dbReference>
<feature type="domain" description="S1 motif" evidence="6">
    <location>
        <begin position="39"/>
        <end position="118"/>
    </location>
</feature>
<evidence type="ECO:0000313" key="8">
    <source>
        <dbReference type="Proteomes" id="UP000595897"/>
    </source>
</evidence>
<evidence type="ECO:0000256" key="2">
    <source>
        <dbReference type="ARBA" id="ARBA00022723"/>
    </source>
</evidence>
<comment type="cofactor">
    <cofactor evidence="1">
        <name>Mg(2+)</name>
        <dbReference type="ChEBI" id="CHEBI:18420"/>
    </cofactor>
</comment>
<evidence type="ECO:0000256" key="3">
    <source>
        <dbReference type="ARBA" id="ARBA00022801"/>
    </source>
</evidence>
<dbReference type="GO" id="GO:0004540">
    <property type="term" value="F:RNA nuclease activity"/>
    <property type="evidence" value="ECO:0007669"/>
    <property type="project" value="InterPro"/>
</dbReference>
<protein>
    <submittedName>
        <fullName evidence="7">Ribonuclease G</fullName>
    </submittedName>
</protein>
<dbReference type="PANTHER" id="PTHR30001:SF0">
    <property type="entry name" value="RIBONUCLEASE G"/>
    <property type="match status" value="1"/>
</dbReference>
<accession>A0A7R7ELH9</accession>
<keyword evidence="5" id="KW-0694">RNA-binding</keyword>
<dbReference type="GO" id="GO:0046872">
    <property type="term" value="F:metal ion binding"/>
    <property type="evidence" value="ECO:0007669"/>
    <property type="project" value="UniProtKB-KW"/>
</dbReference>
<evidence type="ECO:0000256" key="5">
    <source>
        <dbReference type="ARBA" id="ARBA00022884"/>
    </source>
</evidence>
<dbReference type="GO" id="GO:0006364">
    <property type="term" value="P:rRNA processing"/>
    <property type="evidence" value="ECO:0007669"/>
    <property type="project" value="TreeGrafter"/>
</dbReference>
<reference evidence="7 8" key="1">
    <citation type="submission" date="2020-11" db="EMBL/GenBank/DDBJ databases">
        <title>Draft genome sequencing of a Lachnospiraceae strain isolated from anoxic soil subjected to BSD treatment.</title>
        <authorList>
            <person name="Uek A."/>
            <person name="Tonouchi A."/>
        </authorList>
    </citation>
    <scope>NUCLEOTIDE SEQUENCE [LARGE SCALE GENOMIC DNA]</scope>
    <source>
        <strain evidence="7 8">TB5</strain>
    </source>
</reference>
<keyword evidence="2" id="KW-0479">Metal-binding</keyword>
<name>A0A7R7ELH9_9FIRM</name>
<dbReference type="Gene3D" id="2.40.50.140">
    <property type="entry name" value="Nucleic acid-binding proteins"/>
    <property type="match status" value="1"/>
</dbReference>
<sequence>MKQKLIITCEESRIVSSLFEENNLVQINVTPNNDTSLLGNIYVGKVKNIVKNINAAFIEIQKDVMCYYSLEENKHPIFVNPKNNEKVTIGDDIIVQVIKENIKTKAPVVSSNLNLTGKYSVLTHGKTLIGVSNKISDDTERMRLRNIVNEYKNEDYGFILRTNAIHADKAVIQSEINSLLKLYNEIKEYGIHRTAFSLLHATPPSYICDIRDGFASNLDEIIVDNQDIYDETKDYLLKYQKEDIEKLRLYNDPMISLTNLYSIQTKLESALREKLWLKSGASIIIQPTEAFVVIDVNTGKAISGKKKSEDTFFKINMEAAIEIAKQIRLRNLSGIIIVDFIDMESSEHREQLKQTLIHLLQEDPIKTTLVDITALNLVEITRKKVRKPLHEQCMKECIACHGTGKLKI</sequence>
<dbReference type="EMBL" id="AP024169">
    <property type="protein sequence ID" value="BCN30692.1"/>
    <property type="molecule type" value="Genomic_DNA"/>
</dbReference>
<dbReference type="GO" id="GO:0003723">
    <property type="term" value="F:RNA binding"/>
    <property type="evidence" value="ECO:0007669"/>
    <property type="project" value="UniProtKB-KW"/>
</dbReference>
<evidence type="ECO:0000256" key="4">
    <source>
        <dbReference type="ARBA" id="ARBA00022842"/>
    </source>
</evidence>
<proteinExistence type="predicted"/>
<dbReference type="RefSeq" id="WP_271715892.1">
    <property type="nucleotide sequence ID" value="NZ_AP024169.1"/>
</dbReference>
<dbReference type="GO" id="GO:0005737">
    <property type="term" value="C:cytoplasm"/>
    <property type="evidence" value="ECO:0007669"/>
    <property type="project" value="TreeGrafter"/>
</dbReference>
<dbReference type="KEGG" id="ahb:bsdtb5_19870"/>
<keyword evidence="3" id="KW-0378">Hydrolase</keyword>
<keyword evidence="4" id="KW-0460">Magnesium</keyword>
<dbReference type="PROSITE" id="PS50126">
    <property type="entry name" value="S1"/>
    <property type="match status" value="1"/>
</dbReference>
<dbReference type="InterPro" id="IPR003029">
    <property type="entry name" value="S1_domain"/>
</dbReference>
<dbReference type="CDD" id="cd04453">
    <property type="entry name" value="S1_RNase_E"/>
    <property type="match status" value="1"/>
</dbReference>
<dbReference type="SUPFAM" id="SSF50249">
    <property type="entry name" value="Nucleic acid-binding proteins"/>
    <property type="match status" value="1"/>
</dbReference>